<dbReference type="InterPro" id="IPR011009">
    <property type="entry name" value="Kinase-like_dom_sf"/>
</dbReference>
<dbReference type="EMBL" id="CP007130">
    <property type="protein sequence ID" value="AHG93294.1"/>
    <property type="molecule type" value="Genomic_DNA"/>
</dbReference>
<keyword evidence="2" id="KW-0723">Serine/threonine-protein kinase</keyword>
<dbReference type="GO" id="GO:0004674">
    <property type="term" value="F:protein serine/threonine kinase activity"/>
    <property type="evidence" value="ECO:0007669"/>
    <property type="project" value="UniProtKB-KW"/>
</dbReference>
<evidence type="ECO:0000313" key="9">
    <source>
        <dbReference type="EMBL" id="AHG93294.1"/>
    </source>
</evidence>
<accession>W0RQP0</accession>
<dbReference type="Pfam" id="PF00069">
    <property type="entry name" value="Pkinase"/>
    <property type="match status" value="1"/>
</dbReference>
<dbReference type="OrthoDB" id="9797180at2"/>
<keyword evidence="10" id="KW-1185">Reference proteome</keyword>
<dbReference type="InParanoid" id="W0RQP0"/>
<dbReference type="eggNOG" id="COG5616">
    <property type="taxonomic scope" value="Bacteria"/>
</dbReference>
<dbReference type="eggNOG" id="COG0515">
    <property type="taxonomic scope" value="Bacteria"/>
</dbReference>
<dbReference type="EC" id="2.7.11.1" evidence="1"/>
<feature type="binding site" evidence="7">
    <location>
        <position position="43"/>
    </location>
    <ligand>
        <name>ATP</name>
        <dbReference type="ChEBI" id="CHEBI:30616"/>
    </ligand>
</feature>
<evidence type="ECO:0000256" key="2">
    <source>
        <dbReference type="ARBA" id="ARBA00022527"/>
    </source>
</evidence>
<dbReference type="FunFam" id="1.10.510.10:FF:000021">
    <property type="entry name" value="Serine/threonine protein kinase"/>
    <property type="match status" value="1"/>
</dbReference>
<evidence type="ECO:0000256" key="4">
    <source>
        <dbReference type="ARBA" id="ARBA00022741"/>
    </source>
</evidence>
<gene>
    <name evidence="9" type="ORF">J421_5759</name>
</gene>
<keyword evidence="6 7" id="KW-0067">ATP-binding</keyword>
<dbReference type="GO" id="GO:0005524">
    <property type="term" value="F:ATP binding"/>
    <property type="evidence" value="ECO:0007669"/>
    <property type="project" value="UniProtKB-UniRule"/>
</dbReference>
<dbReference type="PATRIC" id="fig|861299.3.peg.5805"/>
<dbReference type="SUPFAM" id="SSF56112">
    <property type="entry name" value="Protein kinase-like (PK-like)"/>
    <property type="match status" value="1"/>
</dbReference>
<geneLocation type="plasmid" evidence="9 10">
    <name>2</name>
</geneLocation>
<dbReference type="RefSeq" id="WP_025414600.1">
    <property type="nucleotide sequence ID" value="NZ_CP007130.1"/>
</dbReference>
<dbReference type="Proteomes" id="UP000019151">
    <property type="component" value="Plasmid 2"/>
</dbReference>
<evidence type="ECO:0000259" key="8">
    <source>
        <dbReference type="PROSITE" id="PS50011"/>
    </source>
</evidence>
<dbReference type="InterPro" id="IPR017441">
    <property type="entry name" value="Protein_kinase_ATP_BS"/>
</dbReference>
<dbReference type="InterPro" id="IPR008271">
    <property type="entry name" value="Ser/Thr_kinase_AS"/>
</dbReference>
<protein>
    <recommendedName>
        <fullName evidence="1">non-specific serine/threonine protein kinase</fullName>
        <ecNumber evidence="1">2.7.11.1</ecNumber>
    </recommendedName>
</protein>
<evidence type="ECO:0000256" key="1">
    <source>
        <dbReference type="ARBA" id="ARBA00012513"/>
    </source>
</evidence>
<name>W0RQP0_9BACT</name>
<dbReference type="Gene3D" id="3.30.200.20">
    <property type="entry name" value="Phosphorylase Kinase, domain 1"/>
    <property type="match status" value="1"/>
</dbReference>
<dbReference type="KEGG" id="gba:J421_5759"/>
<dbReference type="HOGENOM" id="CLU_013589_0_1_0"/>
<dbReference type="Gene3D" id="1.10.510.10">
    <property type="entry name" value="Transferase(Phosphotransferase) domain 1"/>
    <property type="match status" value="1"/>
</dbReference>
<dbReference type="PROSITE" id="PS00107">
    <property type="entry name" value="PROTEIN_KINASE_ATP"/>
    <property type="match status" value="1"/>
</dbReference>
<keyword evidence="5 9" id="KW-0418">Kinase</keyword>
<dbReference type="SUPFAM" id="SSF48452">
    <property type="entry name" value="TPR-like"/>
    <property type="match status" value="1"/>
</dbReference>
<dbReference type="SMART" id="SM00220">
    <property type="entry name" value="S_TKc"/>
    <property type="match status" value="1"/>
</dbReference>
<dbReference type="AlphaFoldDB" id="W0RQP0"/>
<evidence type="ECO:0000256" key="5">
    <source>
        <dbReference type="ARBA" id="ARBA00022777"/>
    </source>
</evidence>
<dbReference type="PANTHER" id="PTHR43289">
    <property type="entry name" value="MITOGEN-ACTIVATED PROTEIN KINASE KINASE KINASE 20-RELATED"/>
    <property type="match status" value="1"/>
</dbReference>
<dbReference type="PROSITE" id="PS50011">
    <property type="entry name" value="PROTEIN_KINASE_DOM"/>
    <property type="match status" value="1"/>
</dbReference>
<dbReference type="InterPro" id="IPR011990">
    <property type="entry name" value="TPR-like_helical_dom_sf"/>
</dbReference>
<evidence type="ECO:0000313" key="10">
    <source>
        <dbReference type="Proteomes" id="UP000019151"/>
    </source>
</evidence>
<sequence>MPAGSLATALAGRYTVERELGVGGMATVYLAHDLRHDRDVAIKVLRPELAESLGRERFLREIRLAARLNHPHILALHDSGEAAGDLFFVMPLMEGLTLRDRLRRDGPLPVDAAVRIASEVADALDYAHRHDVVHRDIKPENILLHEGHALVADFGIGKAVVAASASGAPTLTQVGVTVGTPTYMSPEQAAGDDVDGRSDLFALGCVLYEMLTGEPPFTGPTVQAVIARRFQHTPPPVSASRPAVPPGVCHVIERLLERDPASRTSTGAHVVAALQSPDARGVPDAAPRAGPSVAVLPFANMSAAADDAYFADGITEEIINVLAHVDGLRVAARTSCFAFKGKDEDLRAVGAKLGVAHVLEGSVRKAGPRLRITAQLIDVADGYHRWSESYDRELVDVFAVQDEIAGAIAAKLRLSLLDGRGRSAERAGPRSVEAYELLLRGRVLLWQRGRAILDALPCFARAVALDPELVDAHALLGDAHRLVCVYGMAPASETIPHALGAIDRALALDPEHPQALTTLANIKSVHDVDIEASVALADRVLAREPLNVQALCERALVVALRSDSSPQRLARALQDLRAARRADPLNAWAAALESFSLSCVGLHEDALRSARQAVSLDAHAFTGRWALVWALSSLGRDDEALAVAEETLPMSGRNPRVLAEMAAIHARHEDAGAVRAILDELRTRAAGAYVESSVLGCVFAAAGELAEARALVARGIAEHDTGWQFSKSPAWAPFKSDPAGAAMLRALGY</sequence>
<dbReference type="Gene3D" id="1.25.40.10">
    <property type="entry name" value="Tetratricopeptide repeat domain"/>
    <property type="match status" value="1"/>
</dbReference>
<evidence type="ECO:0000256" key="3">
    <source>
        <dbReference type="ARBA" id="ARBA00022679"/>
    </source>
</evidence>
<evidence type="ECO:0000256" key="6">
    <source>
        <dbReference type="ARBA" id="ARBA00022840"/>
    </source>
</evidence>
<organism evidence="9 10">
    <name type="scientific">Gemmatirosa kalamazoonensis</name>
    <dbReference type="NCBI Taxonomy" id="861299"/>
    <lineage>
        <taxon>Bacteria</taxon>
        <taxon>Pseudomonadati</taxon>
        <taxon>Gemmatimonadota</taxon>
        <taxon>Gemmatimonadia</taxon>
        <taxon>Gemmatimonadales</taxon>
        <taxon>Gemmatimonadaceae</taxon>
        <taxon>Gemmatirosa</taxon>
    </lineage>
</organism>
<dbReference type="PROSITE" id="PS00108">
    <property type="entry name" value="PROTEIN_KINASE_ST"/>
    <property type="match status" value="1"/>
</dbReference>
<keyword evidence="9" id="KW-0614">Plasmid</keyword>
<dbReference type="PANTHER" id="PTHR43289:SF6">
    <property type="entry name" value="SERINE_THREONINE-PROTEIN KINASE NEKL-3"/>
    <property type="match status" value="1"/>
</dbReference>
<dbReference type="CDD" id="cd14014">
    <property type="entry name" value="STKc_PknB_like"/>
    <property type="match status" value="1"/>
</dbReference>
<proteinExistence type="predicted"/>
<reference evidence="9 10" key="1">
    <citation type="journal article" date="2014" name="Genome Announc.">
        <title>Genome Sequence and Methylome of Soil Bacterium Gemmatirosa kalamazoonensis KBS708T, a Member of the Rarely Cultivated Gemmatimonadetes Phylum.</title>
        <authorList>
            <person name="Debruyn J.M."/>
            <person name="Radosevich M."/>
            <person name="Wommack K.E."/>
            <person name="Polson S.W."/>
            <person name="Hauser L.J."/>
            <person name="Fawaz M.N."/>
            <person name="Korlach J."/>
            <person name="Tsai Y.C."/>
        </authorList>
    </citation>
    <scope>NUCLEOTIDE SEQUENCE [LARGE SCALE GENOMIC DNA]</scope>
    <source>
        <strain evidence="9 10">KBS708</strain>
        <plasmid evidence="10">Plasmid 2</plasmid>
    </source>
</reference>
<dbReference type="InterPro" id="IPR000719">
    <property type="entry name" value="Prot_kinase_dom"/>
</dbReference>
<keyword evidence="3" id="KW-0808">Transferase</keyword>
<evidence type="ECO:0000256" key="7">
    <source>
        <dbReference type="PROSITE-ProRule" id="PRU10141"/>
    </source>
</evidence>
<keyword evidence="4 7" id="KW-0547">Nucleotide-binding</keyword>
<feature type="domain" description="Protein kinase" evidence="8">
    <location>
        <begin position="14"/>
        <end position="279"/>
    </location>
</feature>